<dbReference type="Proteomes" id="UP000247345">
    <property type="component" value="Unassembled WGS sequence"/>
</dbReference>
<dbReference type="NCBIfam" id="TIGR04183">
    <property type="entry name" value="Por_Secre_tail"/>
    <property type="match status" value="1"/>
</dbReference>
<dbReference type="PROSITE" id="PS51257">
    <property type="entry name" value="PROKAR_LIPOPROTEIN"/>
    <property type="match status" value="1"/>
</dbReference>
<name>A0A2P6C7T9_9FLAO</name>
<dbReference type="InterPro" id="IPR052025">
    <property type="entry name" value="Xyloglucanase_GH74"/>
</dbReference>
<sequence length="1151" mass="125599">MKKKYLSIVGFVFLSAILLVGCQQKEKEIVIKNNFKQLKKEKKPKGVHKKGIEKIADYQKQIRKGIDEENSTYKKGYLIEEYNKAKQKAFKKGNASAISSVFKERGPSNVPGRSRGIAVDPNNANRWFVGSVGGGVWLTEDAGVTWFVLTDFKIPNLATSTIVISQTNPNVLYVGTGEPFGNLGAIGGTGVYKTIDGGATWQSLVATTGFGDVGKIIINPLDDMNVLIGTTEGIYRTTDGGTSWVKTYSFPIDGSFTVQDLDADPSNFNIQYGSVSSLGLVKSTDGGVTWTTVFDRADFNENHRRFETAVSPVDSNTIFLSVFSYSGATVGVNTDFYVSRDQGATFTNLTSIDTNKNLLTDQGWYDNVIMAHPYDANIFYVGGVAVFKVTVSGSTFTATSIASGYDSTQINTDIHVDQHGLSAILGENETFRILLANDGGIYSSTMKQDSGATEGDWSEAVGGKNSTQFYGAAKQNGADNYLAGAQDNGCWISLGDDATEDKTYISVFGGDGFEVIWHYDNPRDFIVSSQNNRIGRYVNLAFAGQESLEGEEIFYTKLANANNNPNVVFSVSGNGVWRSTDFAATWSLIPIVSNYAPSTSSALNVKVSTADPNIVWAGAAMTETGSYVLHVSKDNGQSFTNAGSYNNPNGSLNAFISGIATSYTEKNRAYALFSNQGEPKILKTEDLGVTWSDITGFETGANTGFPDVAVHSVLEMPFNKDIIWAGTDIGLFQTENGGTSWSMITDLPAVAVYDMKVVNDQVVISTYGRGVWSATISDLNTYTLPGYLEFAQADTQQKEIESLQTVVSYKIPTDDVNRVKIFIDGIEQAEVLQDFTAGVTYSYETIDLAEGYHQLGIQVFDDANNLETPINNQEFLVIDYDDAATSIEITEFQDSDIFSYKSDFTINNLDDNVSSLVLNNAKHPYNNATTYTVALKKPLTISEDNKDFRYEDFAIVEPYTDDLTDLTQFYDYVLIEASTDLITWKTLDKYDARRFPEWLAEFNKGTDAVGSDALFKEQNIVLTDKGFAIGDTVVFKFSLVSDPGASSYGWAIQSINKNTATASVADVLAGNQVFAIYPTVSKGNFTVQAKNSLGKAKMDIFSINGKKVYAKEVDFTSNGKQEISVSLNAGVYIVNLIDGNNKKASSKIVIE</sequence>
<dbReference type="Gene3D" id="2.130.10.10">
    <property type="entry name" value="YVTN repeat-like/Quinoprotein amine dehydrogenase"/>
    <property type="match status" value="5"/>
</dbReference>
<dbReference type="RefSeq" id="WP_105049918.1">
    <property type="nucleotide sequence ID" value="NZ_CP150661.1"/>
</dbReference>
<dbReference type="OrthoDB" id="9757947at2"/>
<accession>A0A2P6C7T9</accession>
<evidence type="ECO:0000313" key="4">
    <source>
        <dbReference type="Proteomes" id="UP000247345"/>
    </source>
</evidence>
<reference evidence="3 4" key="1">
    <citation type="submission" date="2016-12" db="EMBL/GenBank/DDBJ databases">
        <title>Trade-off between light-utilization and light-protection in marine flavobacteria.</title>
        <authorList>
            <person name="Kumagai Y."/>
            <person name="Yoshizawa S."/>
            <person name="Kogure K."/>
            <person name="Iwasaki W."/>
        </authorList>
    </citation>
    <scope>NUCLEOTIDE SEQUENCE [LARGE SCALE GENOMIC DNA]</scope>
    <source>
        <strain evidence="3 4">KCTC 12100</strain>
    </source>
</reference>
<dbReference type="PANTHER" id="PTHR43739">
    <property type="entry name" value="XYLOGLUCANASE (EUROFUNG)"/>
    <property type="match status" value="1"/>
</dbReference>
<proteinExistence type="predicted"/>
<evidence type="ECO:0000259" key="2">
    <source>
        <dbReference type="Pfam" id="PF18962"/>
    </source>
</evidence>
<dbReference type="EMBL" id="MSCK01000002">
    <property type="protein sequence ID" value="PQJ68984.1"/>
    <property type="molecule type" value="Genomic_DNA"/>
</dbReference>
<keyword evidence="1" id="KW-0732">Signal</keyword>
<feature type="domain" description="Secretion system C-terminal sorting" evidence="2">
    <location>
        <begin position="1076"/>
        <end position="1150"/>
    </location>
</feature>
<protein>
    <recommendedName>
        <fullName evidence="2">Secretion system C-terminal sorting domain-containing protein</fullName>
    </recommendedName>
</protein>
<gene>
    <name evidence="3" type="ORF">BTO14_13155</name>
</gene>
<comment type="caution">
    <text evidence="3">The sequence shown here is derived from an EMBL/GenBank/DDBJ whole genome shotgun (WGS) entry which is preliminary data.</text>
</comment>
<dbReference type="SUPFAM" id="SSF110296">
    <property type="entry name" value="Oligoxyloglucan reducing end-specific cellobiohydrolase"/>
    <property type="match status" value="2"/>
</dbReference>
<dbReference type="InterPro" id="IPR015943">
    <property type="entry name" value="WD40/YVTN_repeat-like_dom_sf"/>
</dbReference>
<keyword evidence="4" id="KW-1185">Reference proteome</keyword>
<dbReference type="PANTHER" id="PTHR43739:SF5">
    <property type="entry name" value="EXO-ALPHA-SIALIDASE"/>
    <property type="match status" value="1"/>
</dbReference>
<organism evidence="3 4">
    <name type="scientific">Polaribacter butkevichii</name>
    <dbReference type="NCBI Taxonomy" id="218490"/>
    <lineage>
        <taxon>Bacteria</taxon>
        <taxon>Pseudomonadati</taxon>
        <taxon>Bacteroidota</taxon>
        <taxon>Flavobacteriia</taxon>
        <taxon>Flavobacteriales</taxon>
        <taxon>Flavobacteriaceae</taxon>
    </lineage>
</organism>
<dbReference type="InterPro" id="IPR026444">
    <property type="entry name" value="Secre_tail"/>
</dbReference>
<dbReference type="CDD" id="cd15482">
    <property type="entry name" value="Sialidase_non-viral"/>
    <property type="match status" value="2"/>
</dbReference>
<dbReference type="Pfam" id="PF18962">
    <property type="entry name" value="Por_Secre_tail"/>
    <property type="match status" value="1"/>
</dbReference>
<evidence type="ECO:0000256" key="1">
    <source>
        <dbReference type="ARBA" id="ARBA00022729"/>
    </source>
</evidence>
<dbReference type="GO" id="GO:0010411">
    <property type="term" value="P:xyloglucan metabolic process"/>
    <property type="evidence" value="ECO:0007669"/>
    <property type="project" value="TreeGrafter"/>
</dbReference>
<dbReference type="AlphaFoldDB" id="A0A2P6C7T9"/>
<evidence type="ECO:0000313" key="3">
    <source>
        <dbReference type="EMBL" id="PQJ68984.1"/>
    </source>
</evidence>